<reference evidence="1" key="1">
    <citation type="submission" date="2020-03" db="EMBL/GenBank/DDBJ databases">
        <title>The deep terrestrial virosphere.</title>
        <authorList>
            <person name="Holmfeldt K."/>
            <person name="Nilsson E."/>
            <person name="Simone D."/>
            <person name="Lopez-Fernandez M."/>
            <person name="Wu X."/>
            <person name="de Brujin I."/>
            <person name="Lundin D."/>
            <person name="Andersson A."/>
            <person name="Bertilsson S."/>
            <person name="Dopson M."/>
        </authorList>
    </citation>
    <scope>NUCLEOTIDE SEQUENCE</scope>
    <source>
        <strain evidence="1">MM415B00683</strain>
    </source>
</reference>
<dbReference type="EMBL" id="MT141486">
    <property type="protein sequence ID" value="QJA62948.1"/>
    <property type="molecule type" value="Genomic_DNA"/>
</dbReference>
<proteinExistence type="predicted"/>
<dbReference type="AlphaFoldDB" id="A0A6M3J017"/>
<protein>
    <submittedName>
        <fullName evidence="1">Uncharacterized protein</fullName>
    </submittedName>
</protein>
<accession>A0A6M3J017</accession>
<gene>
    <name evidence="1" type="ORF">MM415B00683_0018</name>
</gene>
<name>A0A6M3J017_9ZZZZ</name>
<evidence type="ECO:0000313" key="1">
    <source>
        <dbReference type="EMBL" id="QJA62948.1"/>
    </source>
</evidence>
<organism evidence="1">
    <name type="scientific">viral metagenome</name>
    <dbReference type="NCBI Taxonomy" id="1070528"/>
    <lineage>
        <taxon>unclassified sequences</taxon>
        <taxon>metagenomes</taxon>
        <taxon>organismal metagenomes</taxon>
    </lineage>
</organism>
<sequence>MTEKIEYDPTELTEYDYVCMKKLRDREVSNDFPEQLEYFYRLVDKGLAIQKQIFLYKDATNTGFRQVLTFIGHVALAAYEARCETK</sequence>